<organism evidence="1 2">
    <name type="scientific">Dendrobium catenatum</name>
    <dbReference type="NCBI Taxonomy" id="906689"/>
    <lineage>
        <taxon>Eukaryota</taxon>
        <taxon>Viridiplantae</taxon>
        <taxon>Streptophyta</taxon>
        <taxon>Embryophyta</taxon>
        <taxon>Tracheophyta</taxon>
        <taxon>Spermatophyta</taxon>
        <taxon>Magnoliopsida</taxon>
        <taxon>Liliopsida</taxon>
        <taxon>Asparagales</taxon>
        <taxon>Orchidaceae</taxon>
        <taxon>Epidendroideae</taxon>
        <taxon>Malaxideae</taxon>
        <taxon>Dendrobiinae</taxon>
        <taxon>Dendrobium</taxon>
    </lineage>
</organism>
<evidence type="ECO:0000313" key="1">
    <source>
        <dbReference type="EMBL" id="PKU67748.1"/>
    </source>
</evidence>
<proteinExistence type="predicted"/>
<name>A0A2I0VWG1_9ASPA</name>
<evidence type="ECO:0000313" key="2">
    <source>
        <dbReference type="Proteomes" id="UP000233837"/>
    </source>
</evidence>
<sequence>MVEVTTESGDSGYGRVRRPAGQRLWQSQAMARMRRESGGVSNTTRVSRTLDATRVMRRIAVGQADSGSGGASMVAGEGGVAGQAGRACQDWFPGHSGSTYLFAEVSLPILYFAPFYDYLGLPSLHYRTPYRSSATRPNSPSVPPAIENAANAYNRASRHCAEW</sequence>
<dbReference type="Proteomes" id="UP000233837">
    <property type="component" value="Unassembled WGS sequence"/>
</dbReference>
<keyword evidence="2" id="KW-1185">Reference proteome</keyword>
<protein>
    <submittedName>
        <fullName evidence="1">Uncharacterized protein</fullName>
    </submittedName>
</protein>
<reference evidence="1 2" key="1">
    <citation type="journal article" date="2016" name="Sci. Rep.">
        <title>The Dendrobium catenatum Lindl. genome sequence provides insights into polysaccharide synthase, floral development and adaptive evolution.</title>
        <authorList>
            <person name="Zhang G.Q."/>
            <person name="Xu Q."/>
            <person name="Bian C."/>
            <person name="Tsai W.C."/>
            <person name="Yeh C.M."/>
            <person name="Liu K.W."/>
            <person name="Yoshida K."/>
            <person name="Zhang L.S."/>
            <person name="Chang S.B."/>
            <person name="Chen F."/>
            <person name="Shi Y."/>
            <person name="Su Y.Y."/>
            <person name="Zhang Y.Q."/>
            <person name="Chen L.J."/>
            <person name="Yin Y."/>
            <person name="Lin M."/>
            <person name="Huang H."/>
            <person name="Deng H."/>
            <person name="Wang Z.W."/>
            <person name="Zhu S.L."/>
            <person name="Zhao X."/>
            <person name="Deng C."/>
            <person name="Niu S.C."/>
            <person name="Huang J."/>
            <person name="Wang M."/>
            <person name="Liu G.H."/>
            <person name="Yang H.J."/>
            <person name="Xiao X.J."/>
            <person name="Hsiao Y.Y."/>
            <person name="Wu W.L."/>
            <person name="Chen Y.Y."/>
            <person name="Mitsuda N."/>
            <person name="Ohme-Takagi M."/>
            <person name="Luo Y.B."/>
            <person name="Van de Peer Y."/>
            <person name="Liu Z.J."/>
        </authorList>
    </citation>
    <scope>NUCLEOTIDE SEQUENCE [LARGE SCALE GENOMIC DNA]</scope>
    <source>
        <tissue evidence="1">The whole plant</tissue>
    </source>
</reference>
<gene>
    <name evidence="1" type="ORF">MA16_Dca013778</name>
</gene>
<dbReference type="AlphaFoldDB" id="A0A2I0VWG1"/>
<accession>A0A2I0VWG1</accession>
<reference evidence="1 2" key="2">
    <citation type="journal article" date="2017" name="Nature">
        <title>The Apostasia genome and the evolution of orchids.</title>
        <authorList>
            <person name="Zhang G.Q."/>
            <person name="Liu K.W."/>
            <person name="Li Z."/>
            <person name="Lohaus R."/>
            <person name="Hsiao Y.Y."/>
            <person name="Niu S.C."/>
            <person name="Wang J.Y."/>
            <person name="Lin Y.C."/>
            <person name="Xu Q."/>
            <person name="Chen L.J."/>
            <person name="Yoshida K."/>
            <person name="Fujiwara S."/>
            <person name="Wang Z.W."/>
            <person name="Zhang Y.Q."/>
            <person name="Mitsuda N."/>
            <person name="Wang M."/>
            <person name="Liu G.H."/>
            <person name="Pecoraro L."/>
            <person name="Huang H.X."/>
            <person name="Xiao X.J."/>
            <person name="Lin M."/>
            <person name="Wu X.Y."/>
            <person name="Wu W.L."/>
            <person name="Chen Y.Y."/>
            <person name="Chang S.B."/>
            <person name="Sakamoto S."/>
            <person name="Ohme-Takagi M."/>
            <person name="Yagi M."/>
            <person name="Zeng S.J."/>
            <person name="Shen C.Y."/>
            <person name="Yeh C.M."/>
            <person name="Luo Y.B."/>
            <person name="Tsai W.C."/>
            <person name="Van de Peer Y."/>
            <person name="Liu Z.J."/>
        </authorList>
    </citation>
    <scope>NUCLEOTIDE SEQUENCE [LARGE SCALE GENOMIC DNA]</scope>
    <source>
        <tissue evidence="1">The whole plant</tissue>
    </source>
</reference>
<dbReference type="EMBL" id="KZ503168">
    <property type="protein sequence ID" value="PKU67748.1"/>
    <property type="molecule type" value="Genomic_DNA"/>
</dbReference>